<organism evidence="12">
    <name type="scientific">uncultured bacterium contig00034</name>
    <dbReference type="NCBI Taxonomy" id="1181523"/>
    <lineage>
        <taxon>Bacteria</taxon>
        <taxon>environmental samples</taxon>
    </lineage>
</organism>
<keyword evidence="7" id="KW-0547">Nucleotide-binding</keyword>
<feature type="modified residue" description="N6-carboxylysine" evidence="7">
    <location>
        <position position="222"/>
    </location>
</feature>
<dbReference type="NCBIfam" id="NF001126">
    <property type="entry name" value="PRK00139.1-4"/>
    <property type="match status" value="1"/>
</dbReference>
<dbReference type="InterPro" id="IPR035911">
    <property type="entry name" value="MurE/MurF_N"/>
</dbReference>
<dbReference type="EC" id="6.3.2.13" evidence="7"/>
<feature type="binding site" evidence="7">
    <location>
        <begin position="155"/>
        <end position="156"/>
    </location>
    <ligand>
        <name>UDP-N-acetyl-alpha-D-muramoyl-L-alanyl-D-glutamate</name>
        <dbReference type="ChEBI" id="CHEBI:83900"/>
    </ligand>
</feature>
<evidence type="ECO:0000259" key="10">
    <source>
        <dbReference type="Pfam" id="PF02875"/>
    </source>
</evidence>
<dbReference type="NCBIfam" id="NF001124">
    <property type="entry name" value="PRK00139.1-2"/>
    <property type="match status" value="1"/>
</dbReference>
<evidence type="ECO:0000256" key="8">
    <source>
        <dbReference type="RuleBase" id="RU004135"/>
    </source>
</evidence>
<dbReference type="UniPathway" id="UPA00219"/>
<dbReference type="InterPro" id="IPR036615">
    <property type="entry name" value="Mur_ligase_C_dom_sf"/>
</dbReference>
<keyword evidence="5 7" id="KW-0131">Cell cycle</keyword>
<dbReference type="HAMAP" id="MF_00208">
    <property type="entry name" value="MurE"/>
    <property type="match status" value="1"/>
</dbReference>
<dbReference type="NCBIfam" id="TIGR01085">
    <property type="entry name" value="murE"/>
    <property type="match status" value="1"/>
</dbReference>
<feature type="binding site" evidence="7">
    <location>
        <position position="379"/>
    </location>
    <ligand>
        <name>meso-2,6-diaminopimelate</name>
        <dbReference type="ChEBI" id="CHEBI:57791"/>
    </ligand>
</feature>
<feature type="domain" description="Mur ligase central" evidence="11">
    <location>
        <begin position="109"/>
        <end position="308"/>
    </location>
</feature>
<keyword evidence="6 7" id="KW-0961">Cell wall biogenesis/degradation</keyword>
<dbReference type="PANTHER" id="PTHR23135:SF4">
    <property type="entry name" value="UDP-N-ACETYLMURAMOYL-L-ALANYL-D-GLUTAMATE--2,6-DIAMINOPIMELATE LIGASE MURE HOMOLOG, CHLOROPLASTIC"/>
    <property type="match status" value="1"/>
</dbReference>
<feature type="binding site" evidence="7">
    <location>
        <position position="459"/>
    </location>
    <ligand>
        <name>meso-2,6-diaminopimelate</name>
        <dbReference type="ChEBI" id="CHEBI:57791"/>
    </ligand>
</feature>
<reference evidence="12" key="1">
    <citation type="submission" date="2012-03" db="EMBL/GenBank/DDBJ databases">
        <title>Functional metagenomics reveals considerable lignocellulase gene clusters in the gut microbiome of a wood-feeding higher termite.</title>
        <authorList>
            <person name="Liu N."/>
        </authorList>
    </citation>
    <scope>NUCLEOTIDE SEQUENCE</scope>
</reference>
<dbReference type="Gene3D" id="3.40.1390.10">
    <property type="entry name" value="MurE/MurF, N-terminal domain"/>
    <property type="match status" value="1"/>
</dbReference>
<dbReference type="InterPro" id="IPR005761">
    <property type="entry name" value="UDP-N-AcMur-Glu-dNH2Pim_ligase"/>
</dbReference>
<keyword evidence="7" id="KW-0963">Cytoplasm</keyword>
<dbReference type="SUPFAM" id="SSF53623">
    <property type="entry name" value="MurD-like peptide ligases, catalytic domain"/>
    <property type="match status" value="1"/>
</dbReference>
<evidence type="ECO:0000256" key="7">
    <source>
        <dbReference type="HAMAP-Rule" id="MF_00208"/>
    </source>
</evidence>
<dbReference type="GO" id="GO:0005737">
    <property type="term" value="C:cytoplasm"/>
    <property type="evidence" value="ECO:0007669"/>
    <property type="project" value="UniProtKB-SubCell"/>
</dbReference>
<sequence length="483" mass="51299">MTPDELFRDIPHEVLREGDGRAITSVVIDSRKVGDGCLFVCLRGLKVDGHGFASEVAEKGAAALLVDRASDDYPAGLRVVRVDDTRKALSPLAANCCGRPADALRLFGVTGTNGKTTVTYFLEAILRQTGSVGLIGTLGARLDGVAADIPYETSTTPDPPELQRILAYMRDGGASDVVMEVSSHALALYKLAGIRFAVGVFTNITQDHLDFHGTMDNYLEAKTRLFGQCASGVINADDARAASVMASARCNWLTYGIENACDLRASNIEQLTDGSSFDVEIDGKEERFSIPARGRFNVYNALAAIGAALAAGVPITHIKNGLARAPGVPGRIQSVQNRKGAHVLVDYAHSPDGLANIINAVRDFTKGRVITLFGCGGDRDAAKRPIMGRVAGELSDYCIVTSDNPRSEAPDEIIRQIVAGLSETSCPFETLPDRRAAIFRGAAMAGAGDALIIAGKGHERTQIIGGEVLPFDDVEVAREALSE</sequence>
<evidence type="ECO:0000256" key="6">
    <source>
        <dbReference type="ARBA" id="ARBA00023316"/>
    </source>
</evidence>
<feature type="binding site" evidence="7">
    <location>
        <begin position="111"/>
        <end position="117"/>
    </location>
    <ligand>
        <name>ATP</name>
        <dbReference type="ChEBI" id="CHEBI:30616"/>
    </ligand>
</feature>
<evidence type="ECO:0000256" key="5">
    <source>
        <dbReference type="ARBA" id="ARBA00023306"/>
    </source>
</evidence>
<comment type="cofactor">
    <cofactor evidence="7">
        <name>Mg(2+)</name>
        <dbReference type="ChEBI" id="CHEBI:18420"/>
    </cofactor>
</comment>
<feature type="binding site" evidence="7">
    <location>
        <position position="455"/>
    </location>
    <ligand>
        <name>meso-2,6-diaminopimelate</name>
        <dbReference type="ChEBI" id="CHEBI:57791"/>
    </ligand>
</feature>
<evidence type="ECO:0000259" key="9">
    <source>
        <dbReference type="Pfam" id="PF01225"/>
    </source>
</evidence>
<gene>
    <name evidence="7" type="primary">murE</name>
</gene>
<dbReference type="InterPro" id="IPR036565">
    <property type="entry name" value="Mur-like_cat_sf"/>
</dbReference>
<evidence type="ECO:0000256" key="4">
    <source>
        <dbReference type="ARBA" id="ARBA00022984"/>
    </source>
</evidence>
<feature type="domain" description="Mur ligase N-terminal catalytic" evidence="9">
    <location>
        <begin position="23"/>
        <end position="94"/>
    </location>
</feature>
<evidence type="ECO:0000259" key="11">
    <source>
        <dbReference type="Pfam" id="PF08245"/>
    </source>
</evidence>
<dbReference type="InterPro" id="IPR000713">
    <property type="entry name" value="Mur_ligase_N"/>
</dbReference>
<comment type="caution">
    <text evidence="7">Lacks conserved residue(s) required for the propagation of feature annotation.</text>
</comment>
<dbReference type="AlphaFoldDB" id="A0A806JYP4"/>
<dbReference type="Gene3D" id="3.90.190.20">
    <property type="entry name" value="Mur ligase, C-terminal domain"/>
    <property type="match status" value="1"/>
</dbReference>
<comment type="function">
    <text evidence="7">Catalyzes the addition of meso-diaminopimelic acid to the nucleotide precursor UDP-N-acetylmuramoyl-L-alanyl-D-glutamate (UMAG) in the biosynthesis of bacterial cell-wall peptidoglycan.</text>
</comment>
<keyword evidence="4 7" id="KW-0573">Peptidoglycan synthesis</keyword>
<comment type="catalytic activity">
    <reaction evidence="7">
        <text>UDP-N-acetyl-alpha-D-muramoyl-L-alanyl-D-glutamate + meso-2,6-diaminopimelate + ATP = UDP-N-acetyl-alpha-D-muramoyl-L-alanyl-gamma-D-glutamyl-meso-2,6-diaminopimelate + ADP + phosphate + H(+)</text>
        <dbReference type="Rhea" id="RHEA:23676"/>
        <dbReference type="ChEBI" id="CHEBI:15378"/>
        <dbReference type="ChEBI" id="CHEBI:30616"/>
        <dbReference type="ChEBI" id="CHEBI:43474"/>
        <dbReference type="ChEBI" id="CHEBI:57791"/>
        <dbReference type="ChEBI" id="CHEBI:83900"/>
        <dbReference type="ChEBI" id="CHEBI:83905"/>
        <dbReference type="ChEBI" id="CHEBI:456216"/>
        <dbReference type="EC" id="6.3.2.13"/>
    </reaction>
</comment>
<dbReference type="InterPro" id="IPR013221">
    <property type="entry name" value="Mur_ligase_cen"/>
</dbReference>
<dbReference type="Pfam" id="PF01225">
    <property type="entry name" value="Mur_ligase"/>
    <property type="match status" value="1"/>
</dbReference>
<feature type="binding site" evidence="7">
    <location>
        <begin position="403"/>
        <end position="406"/>
    </location>
    <ligand>
        <name>meso-2,6-diaminopimelate</name>
        <dbReference type="ChEBI" id="CHEBI:57791"/>
    </ligand>
</feature>
<dbReference type="GO" id="GO:0071555">
    <property type="term" value="P:cell wall organization"/>
    <property type="evidence" value="ECO:0007669"/>
    <property type="project" value="UniProtKB-KW"/>
</dbReference>
<dbReference type="GO" id="GO:0009252">
    <property type="term" value="P:peptidoglycan biosynthetic process"/>
    <property type="evidence" value="ECO:0007669"/>
    <property type="project" value="UniProtKB-UniRule"/>
</dbReference>
<dbReference type="GO" id="GO:0051301">
    <property type="term" value="P:cell division"/>
    <property type="evidence" value="ECO:0007669"/>
    <property type="project" value="UniProtKB-KW"/>
</dbReference>
<comment type="pathway">
    <text evidence="7 8">Cell wall biogenesis; peptidoglycan biosynthesis.</text>
</comment>
<dbReference type="GO" id="GO:0000287">
    <property type="term" value="F:magnesium ion binding"/>
    <property type="evidence" value="ECO:0007669"/>
    <property type="project" value="UniProtKB-UniRule"/>
</dbReference>
<protein>
    <recommendedName>
        <fullName evidence="7">UDP-N-acetylmuramoyl-L-alanyl-D-glutamate--2,6-diaminopimelate ligase</fullName>
        <ecNumber evidence="7">6.3.2.13</ecNumber>
    </recommendedName>
    <alternativeName>
        <fullName evidence="7">Meso-A2pm-adding enzyme</fullName>
    </alternativeName>
    <alternativeName>
        <fullName evidence="7">Meso-diaminopimelate-adding enzyme</fullName>
    </alternativeName>
    <alternativeName>
        <fullName evidence="7">UDP-MurNAc-L-Ala-D-Glu:meso-diaminopimelate ligase</fullName>
    </alternativeName>
    <alternativeName>
        <fullName evidence="7">UDP-MurNAc-tripeptide synthetase</fullName>
    </alternativeName>
    <alternativeName>
        <fullName evidence="7">UDP-N-acetylmuramyl-tripeptide synthetase</fullName>
    </alternativeName>
</protein>
<evidence type="ECO:0000256" key="2">
    <source>
        <dbReference type="ARBA" id="ARBA00022618"/>
    </source>
</evidence>
<dbReference type="SUPFAM" id="SSF53244">
    <property type="entry name" value="MurD-like peptide ligases, peptide-binding domain"/>
    <property type="match status" value="1"/>
</dbReference>
<dbReference type="Gene3D" id="3.40.1190.10">
    <property type="entry name" value="Mur-like, catalytic domain"/>
    <property type="match status" value="1"/>
</dbReference>
<dbReference type="EMBL" id="JQ844183">
    <property type="protein sequence ID" value="AGS52125.1"/>
    <property type="molecule type" value="Genomic_DNA"/>
</dbReference>
<feature type="binding site" evidence="7">
    <location>
        <position position="30"/>
    </location>
    <ligand>
        <name>UDP-N-acetyl-alpha-D-muramoyl-L-alanyl-D-glutamate</name>
        <dbReference type="ChEBI" id="CHEBI:83900"/>
    </ligand>
</feature>
<feature type="domain" description="Mur ligase C-terminal" evidence="10">
    <location>
        <begin position="330"/>
        <end position="457"/>
    </location>
</feature>
<dbReference type="PANTHER" id="PTHR23135">
    <property type="entry name" value="MUR LIGASE FAMILY MEMBER"/>
    <property type="match status" value="1"/>
</dbReference>
<accession>A0A806JYP4</accession>
<keyword evidence="2 7" id="KW-0132">Cell division</keyword>
<evidence type="ECO:0000313" key="12">
    <source>
        <dbReference type="EMBL" id="AGS52125.1"/>
    </source>
</evidence>
<name>A0A806JYP4_9BACT</name>
<comment type="subcellular location">
    <subcellularLocation>
        <location evidence="7 8">Cytoplasm</location>
    </subcellularLocation>
</comment>
<feature type="binding site" evidence="7">
    <location>
        <position position="182"/>
    </location>
    <ligand>
        <name>UDP-N-acetyl-alpha-D-muramoyl-L-alanyl-D-glutamate</name>
        <dbReference type="ChEBI" id="CHEBI:83900"/>
    </ligand>
</feature>
<proteinExistence type="inferred from homology"/>
<feature type="short sequence motif" description="Meso-diaminopimelate recognition motif" evidence="7">
    <location>
        <begin position="403"/>
        <end position="406"/>
    </location>
</feature>
<dbReference type="Pfam" id="PF08245">
    <property type="entry name" value="Mur_ligase_M"/>
    <property type="match status" value="1"/>
</dbReference>
<keyword evidence="7 12" id="KW-0436">Ligase</keyword>
<keyword evidence="7" id="KW-0460">Magnesium</keyword>
<evidence type="ECO:0000256" key="1">
    <source>
        <dbReference type="ARBA" id="ARBA00005898"/>
    </source>
</evidence>
<dbReference type="InterPro" id="IPR004101">
    <property type="entry name" value="Mur_ligase_C"/>
</dbReference>
<keyword evidence="7" id="KW-0067">ATP-binding</keyword>
<dbReference type="GO" id="GO:0008765">
    <property type="term" value="F:UDP-N-acetylmuramoylalanyl-D-glutamate-2,6-diaminopimelate ligase activity"/>
    <property type="evidence" value="ECO:0007669"/>
    <property type="project" value="UniProtKB-UniRule"/>
</dbReference>
<keyword evidence="3 7" id="KW-0133">Cell shape</keyword>
<dbReference type="GO" id="GO:0008360">
    <property type="term" value="P:regulation of cell shape"/>
    <property type="evidence" value="ECO:0007669"/>
    <property type="project" value="UniProtKB-KW"/>
</dbReference>
<evidence type="ECO:0000256" key="3">
    <source>
        <dbReference type="ARBA" id="ARBA00022960"/>
    </source>
</evidence>
<comment type="similarity">
    <text evidence="1 7">Belongs to the MurCDEF family. MurE subfamily.</text>
</comment>
<dbReference type="Pfam" id="PF02875">
    <property type="entry name" value="Mur_ligase_C"/>
    <property type="match status" value="1"/>
</dbReference>
<comment type="PTM">
    <text evidence="7">Carboxylation is probably crucial for Mg(2+) binding and, consequently, for the gamma-phosphate positioning of ATP.</text>
</comment>
<dbReference type="SUPFAM" id="SSF63418">
    <property type="entry name" value="MurE/MurF N-terminal domain"/>
    <property type="match status" value="1"/>
</dbReference>
<dbReference type="GO" id="GO:0005524">
    <property type="term" value="F:ATP binding"/>
    <property type="evidence" value="ECO:0007669"/>
    <property type="project" value="UniProtKB-UniRule"/>
</dbReference>